<dbReference type="InterPro" id="IPR025110">
    <property type="entry name" value="AMP-bd_C"/>
</dbReference>
<dbReference type="PROSITE" id="PS00455">
    <property type="entry name" value="AMP_BINDING"/>
    <property type="match status" value="1"/>
</dbReference>
<dbReference type="GO" id="GO:0006631">
    <property type="term" value="P:fatty acid metabolic process"/>
    <property type="evidence" value="ECO:0007669"/>
    <property type="project" value="TreeGrafter"/>
</dbReference>
<dbReference type="PANTHER" id="PTHR43201:SF5">
    <property type="entry name" value="MEDIUM-CHAIN ACYL-COA LIGASE ACSF2, MITOCHONDRIAL"/>
    <property type="match status" value="1"/>
</dbReference>
<dbReference type="GO" id="GO:0031956">
    <property type="term" value="F:medium-chain fatty acid-CoA ligase activity"/>
    <property type="evidence" value="ECO:0007669"/>
    <property type="project" value="TreeGrafter"/>
</dbReference>
<dbReference type="Proteomes" id="UP000270342">
    <property type="component" value="Unassembled WGS sequence"/>
</dbReference>
<sequence>MSDTHADCHPVGTLVDMLKKRRTIDPESCALWIDNQRPMTYRALLSKVDQLADRLRDAGALETTRIAFPMARGAAGLVGFLAASSVGICCPLDIKLRDEEMDSAVRVLNPSIVLYVDRRDASESAAFGRFGLPRVGFELESLAGDDDRHQIVYPAGSETRIAIMMQTSGTTSKPKIVGLTHANVAAAAMAIGDAFGLGQADVCLTPMPLHHVHGLISAAMSSLFAGSSIRCLESFLPSMFDEAYRNLQPTWFTASPAAHLSLRDFYRNAFAPPPRDRLRFFRASSAPLPPSTIAELEAIFGVPLIETYGLTESASMICSNPLPPMRRKFGSVGIPFGAQIRIADARGQTCGTDVEGEILIRGPSVIRQYVGDDVSLRDAFWGDWLRTGDIGRIDRDGYFYVCGRIKELIKRGGHSVFPTEIDDVLCQHDQVAEAVTFSVEHATQGEDVVAAVVTRAQACVSENALRAFVGARLSAFKVPSVILLVDSIPKNAMGKAVRRDMRRHFADRLSPLSRPPVGSIEGILLSVWQDVLGRGDIGVTDNVFLFGGDPLNAEKVLNALEQHALWSTATVKTLIAFPTVREQALQCAADPAHADNVLLHGDNR</sequence>
<comment type="caution">
    <text evidence="4">The sequence shown here is derived from an EMBL/GenBank/DDBJ whole genome shotgun (WGS) entry which is preliminary data.</text>
</comment>
<feature type="domain" description="Carrier" evidence="3">
    <location>
        <begin position="515"/>
        <end position="591"/>
    </location>
</feature>
<dbReference type="InterPro" id="IPR045851">
    <property type="entry name" value="AMP-bd_C_sf"/>
</dbReference>
<evidence type="ECO:0000313" key="5">
    <source>
        <dbReference type="Proteomes" id="UP000270342"/>
    </source>
</evidence>
<dbReference type="Pfam" id="PF00550">
    <property type="entry name" value="PP-binding"/>
    <property type="match status" value="1"/>
</dbReference>
<dbReference type="OrthoDB" id="9803968at2"/>
<dbReference type="Gene3D" id="1.10.1200.10">
    <property type="entry name" value="ACP-like"/>
    <property type="match status" value="1"/>
</dbReference>
<accession>A0A494X6E0</accession>
<dbReference type="AlphaFoldDB" id="A0A494X6E0"/>
<dbReference type="Pfam" id="PF13193">
    <property type="entry name" value="AMP-binding_C"/>
    <property type="match status" value="1"/>
</dbReference>
<dbReference type="InterPro" id="IPR020845">
    <property type="entry name" value="AMP-binding_CS"/>
</dbReference>
<dbReference type="PANTHER" id="PTHR43201">
    <property type="entry name" value="ACYL-COA SYNTHETASE"/>
    <property type="match status" value="1"/>
</dbReference>
<dbReference type="InterPro" id="IPR042099">
    <property type="entry name" value="ANL_N_sf"/>
</dbReference>
<protein>
    <submittedName>
        <fullName evidence="4">AMP-dependent synthetase</fullName>
    </submittedName>
</protein>
<dbReference type="SUPFAM" id="SSF56801">
    <property type="entry name" value="Acetyl-CoA synthetase-like"/>
    <property type="match status" value="1"/>
</dbReference>
<dbReference type="InterPro" id="IPR000873">
    <property type="entry name" value="AMP-dep_synth/lig_dom"/>
</dbReference>
<evidence type="ECO:0000259" key="3">
    <source>
        <dbReference type="PROSITE" id="PS50075"/>
    </source>
</evidence>
<comment type="similarity">
    <text evidence="1">Belongs to the ATP-dependent AMP-binding enzyme family.</text>
</comment>
<organism evidence="4 5">
    <name type="scientific">Pararobbsia silviterrae</name>
    <dbReference type="NCBI Taxonomy" id="1792498"/>
    <lineage>
        <taxon>Bacteria</taxon>
        <taxon>Pseudomonadati</taxon>
        <taxon>Pseudomonadota</taxon>
        <taxon>Betaproteobacteria</taxon>
        <taxon>Burkholderiales</taxon>
        <taxon>Burkholderiaceae</taxon>
        <taxon>Pararobbsia</taxon>
    </lineage>
</organism>
<proteinExistence type="inferred from homology"/>
<dbReference type="Pfam" id="PF00501">
    <property type="entry name" value="AMP-binding"/>
    <property type="match status" value="1"/>
</dbReference>
<dbReference type="SUPFAM" id="SSF47336">
    <property type="entry name" value="ACP-like"/>
    <property type="match status" value="1"/>
</dbReference>
<dbReference type="InterPro" id="IPR036736">
    <property type="entry name" value="ACP-like_sf"/>
</dbReference>
<dbReference type="Gene3D" id="3.30.300.30">
    <property type="match status" value="1"/>
</dbReference>
<dbReference type="RefSeq" id="WP_121091558.1">
    <property type="nucleotide sequence ID" value="NZ_RBZU01000028.1"/>
</dbReference>
<gene>
    <name evidence="4" type="ORF">D7S86_28750</name>
</gene>
<evidence type="ECO:0000313" key="4">
    <source>
        <dbReference type="EMBL" id="RKP43549.1"/>
    </source>
</evidence>
<dbReference type="PROSITE" id="PS50075">
    <property type="entry name" value="CARRIER"/>
    <property type="match status" value="1"/>
</dbReference>
<evidence type="ECO:0000256" key="2">
    <source>
        <dbReference type="ARBA" id="ARBA00022598"/>
    </source>
</evidence>
<reference evidence="4 5" key="1">
    <citation type="submission" date="2018-10" db="EMBL/GenBank/DDBJ databases">
        <title>Robbsia sp. DHC34, isolated from soil.</title>
        <authorList>
            <person name="Gao Z.-H."/>
            <person name="Qiu L.-H."/>
        </authorList>
    </citation>
    <scope>NUCLEOTIDE SEQUENCE [LARGE SCALE GENOMIC DNA]</scope>
    <source>
        <strain evidence="4 5">DHC34</strain>
    </source>
</reference>
<keyword evidence="5" id="KW-1185">Reference proteome</keyword>
<dbReference type="EMBL" id="RBZU01000028">
    <property type="protein sequence ID" value="RKP43549.1"/>
    <property type="molecule type" value="Genomic_DNA"/>
</dbReference>
<name>A0A494X6E0_9BURK</name>
<dbReference type="Gene3D" id="3.40.50.12780">
    <property type="entry name" value="N-terminal domain of ligase-like"/>
    <property type="match status" value="1"/>
</dbReference>
<evidence type="ECO:0000256" key="1">
    <source>
        <dbReference type="ARBA" id="ARBA00006432"/>
    </source>
</evidence>
<keyword evidence="2" id="KW-0436">Ligase</keyword>
<dbReference type="InterPro" id="IPR009081">
    <property type="entry name" value="PP-bd_ACP"/>
</dbReference>